<name>A0A829YMD8_9GAMM</name>
<evidence type="ECO:0000259" key="1">
    <source>
        <dbReference type="Pfam" id="PF13643"/>
    </source>
</evidence>
<organism evidence="2 3">
    <name type="scientific">Steroidobacter agaridevorans</name>
    <dbReference type="NCBI Taxonomy" id="2695856"/>
    <lineage>
        <taxon>Bacteria</taxon>
        <taxon>Pseudomonadati</taxon>
        <taxon>Pseudomonadota</taxon>
        <taxon>Gammaproteobacteria</taxon>
        <taxon>Steroidobacterales</taxon>
        <taxon>Steroidobacteraceae</taxon>
        <taxon>Steroidobacter</taxon>
    </lineage>
</organism>
<evidence type="ECO:0000313" key="2">
    <source>
        <dbReference type="EMBL" id="GFE84410.1"/>
    </source>
</evidence>
<dbReference type="Pfam" id="PF13643">
    <property type="entry name" value="DUF4145"/>
    <property type="match status" value="1"/>
</dbReference>
<evidence type="ECO:0000313" key="3">
    <source>
        <dbReference type="Proteomes" id="UP000445000"/>
    </source>
</evidence>
<reference evidence="3" key="1">
    <citation type="submission" date="2020-01" db="EMBL/GenBank/DDBJ databases">
        <title>'Steroidobacter agaridevorans' sp. nov., agar-degrading bacteria isolated from rhizosphere soils.</title>
        <authorList>
            <person name="Ikenaga M."/>
            <person name="Kataoka M."/>
            <person name="Murouchi A."/>
            <person name="Katsuragi S."/>
            <person name="Sakai M."/>
        </authorList>
    </citation>
    <scope>NUCLEOTIDE SEQUENCE [LARGE SCALE GENOMIC DNA]</scope>
    <source>
        <strain evidence="3">YU21-B</strain>
    </source>
</reference>
<dbReference type="Proteomes" id="UP000445000">
    <property type="component" value="Unassembled WGS sequence"/>
</dbReference>
<gene>
    <name evidence="2" type="ORF">GCM10011487_64100</name>
</gene>
<keyword evidence="3" id="KW-1185">Reference proteome</keyword>
<feature type="domain" description="DUF4145" evidence="1">
    <location>
        <begin position="7"/>
        <end position="59"/>
    </location>
</feature>
<protein>
    <recommendedName>
        <fullName evidence="1">DUF4145 domain-containing protein</fullName>
    </recommendedName>
</protein>
<accession>A0A829YMD8</accession>
<proteinExistence type="predicted"/>
<dbReference type="InterPro" id="IPR025285">
    <property type="entry name" value="DUF4145"/>
</dbReference>
<dbReference type="AlphaFoldDB" id="A0A829YMD8"/>
<dbReference type="EMBL" id="BLJN01000009">
    <property type="protein sequence ID" value="GFE84410.1"/>
    <property type="molecule type" value="Genomic_DNA"/>
</dbReference>
<comment type="caution">
    <text evidence="2">The sequence shown here is derived from an EMBL/GenBank/DDBJ whole genome shotgun (WGS) entry which is preliminary data.</text>
</comment>
<sequence>MWGDLGTFQNKLQRLSDEGMIASKQRHLIAAAIEIGNATTHRGHMPTRRDAEAVHDIVEGLMKQHYSLSARASKAARRIPARVKAKKVAP</sequence>